<dbReference type="AlphaFoldDB" id="A0AA85J404"/>
<dbReference type="Proteomes" id="UP000050795">
    <property type="component" value="Unassembled WGS sequence"/>
</dbReference>
<evidence type="ECO:0000313" key="3">
    <source>
        <dbReference type="Proteomes" id="UP000050795"/>
    </source>
</evidence>
<keyword evidence="3" id="KW-1185">Reference proteome</keyword>
<reference evidence="3" key="1">
    <citation type="submission" date="2022-06" db="EMBL/GenBank/DDBJ databases">
        <authorList>
            <person name="Berger JAMES D."/>
            <person name="Berger JAMES D."/>
        </authorList>
    </citation>
    <scope>NUCLEOTIDE SEQUENCE [LARGE SCALE GENOMIC DNA]</scope>
</reference>
<dbReference type="PANTHER" id="PTHR10334">
    <property type="entry name" value="CYSTEINE-RICH SECRETORY PROTEIN-RELATED"/>
    <property type="match status" value="1"/>
</dbReference>
<dbReference type="InterPro" id="IPR001283">
    <property type="entry name" value="CRISP-related"/>
</dbReference>
<feature type="signal peptide" evidence="1">
    <location>
        <begin position="1"/>
        <end position="21"/>
    </location>
</feature>
<protein>
    <recommendedName>
        <fullName evidence="2">SCP domain-containing protein</fullName>
    </recommendedName>
</protein>
<evidence type="ECO:0000259" key="2">
    <source>
        <dbReference type="SMART" id="SM00198"/>
    </source>
</evidence>
<name>A0AA85J404_TRIRE</name>
<feature type="chain" id="PRO_5041662097" description="SCP domain-containing protein" evidence="1">
    <location>
        <begin position="22"/>
        <end position="197"/>
    </location>
</feature>
<dbReference type="CDD" id="cd05380">
    <property type="entry name" value="CAP_euk"/>
    <property type="match status" value="1"/>
</dbReference>
<dbReference type="SUPFAM" id="SSF55797">
    <property type="entry name" value="PR-1-like"/>
    <property type="match status" value="1"/>
</dbReference>
<dbReference type="PRINTS" id="PR00837">
    <property type="entry name" value="V5TPXLIKE"/>
</dbReference>
<dbReference type="InterPro" id="IPR035940">
    <property type="entry name" value="CAP_sf"/>
</dbReference>
<reference evidence="4" key="2">
    <citation type="submission" date="2023-11" db="UniProtKB">
        <authorList>
            <consortium name="WormBaseParasite"/>
        </authorList>
    </citation>
    <scope>IDENTIFICATION</scope>
</reference>
<feature type="domain" description="SCP" evidence="2">
    <location>
        <begin position="27"/>
        <end position="176"/>
    </location>
</feature>
<accession>A0AA85J404</accession>
<dbReference type="SMART" id="SM00198">
    <property type="entry name" value="SCP"/>
    <property type="match status" value="1"/>
</dbReference>
<sequence length="197" mass="22296">MQSISCFIVVIVCLVNSNANAKDSLTVGHLELLALHNAYRQSVKYGKVAGQPPAASMAKLIWSYELANVSKSLAKKCQPYPNSITMRGKTRWTYVGQNVAVVAAIRDAAARWFSEHSNYNFEANVCRQNRQCANYKQMVYSETTHIGCAYKLCDNFKAPFNILVVCTYGPGGKYFSRRPYTPWKHSLDDLFYSQDFY</sequence>
<organism evidence="3 4">
    <name type="scientific">Trichobilharzia regenti</name>
    <name type="common">Nasal bird schistosome</name>
    <dbReference type="NCBI Taxonomy" id="157069"/>
    <lineage>
        <taxon>Eukaryota</taxon>
        <taxon>Metazoa</taxon>
        <taxon>Spiralia</taxon>
        <taxon>Lophotrochozoa</taxon>
        <taxon>Platyhelminthes</taxon>
        <taxon>Trematoda</taxon>
        <taxon>Digenea</taxon>
        <taxon>Strigeidida</taxon>
        <taxon>Schistosomatoidea</taxon>
        <taxon>Schistosomatidae</taxon>
        <taxon>Trichobilharzia</taxon>
    </lineage>
</organism>
<dbReference type="InterPro" id="IPR014044">
    <property type="entry name" value="CAP_dom"/>
</dbReference>
<keyword evidence="1" id="KW-0732">Signal</keyword>
<proteinExistence type="predicted"/>
<evidence type="ECO:0000313" key="4">
    <source>
        <dbReference type="WBParaSite" id="TREG1_127310.1"/>
    </source>
</evidence>
<dbReference type="WBParaSite" id="TREG1_127310.1">
    <property type="protein sequence ID" value="TREG1_127310.1"/>
    <property type="gene ID" value="TREG1_127310"/>
</dbReference>
<evidence type="ECO:0000256" key="1">
    <source>
        <dbReference type="SAM" id="SignalP"/>
    </source>
</evidence>
<dbReference type="Gene3D" id="3.40.33.10">
    <property type="entry name" value="CAP"/>
    <property type="match status" value="1"/>
</dbReference>
<dbReference type="Pfam" id="PF00188">
    <property type="entry name" value="CAP"/>
    <property type="match status" value="1"/>
</dbReference>